<comment type="caution">
    <text evidence="3">The sequence shown here is derived from an EMBL/GenBank/DDBJ whole genome shotgun (WGS) entry which is preliminary data.</text>
</comment>
<dbReference type="RefSeq" id="WP_010326962.1">
    <property type="nucleotide sequence ID" value="NZ_BKWH01000018.1"/>
</dbReference>
<dbReference type="Proteomes" id="UP001162261">
    <property type="component" value="Unassembled WGS sequence"/>
</dbReference>
<dbReference type="InterPro" id="IPR010840">
    <property type="entry name" value="YqiJ_OB"/>
</dbReference>
<name>A0A0W8GZM4_ACIJO</name>
<gene>
    <name evidence="3" type="ORF">N5D11_08625</name>
    <name evidence="4" type="ORF">N5J46_05705</name>
</gene>
<feature type="transmembrane region" description="Helical" evidence="1">
    <location>
        <begin position="93"/>
        <end position="115"/>
    </location>
</feature>
<dbReference type="Proteomes" id="UP001161099">
    <property type="component" value="Unassembled WGS sequence"/>
</dbReference>
<accession>A0A0W8GZM4</accession>
<evidence type="ECO:0000259" key="2">
    <source>
        <dbReference type="Pfam" id="PF07290"/>
    </source>
</evidence>
<feature type="domain" description="Inner membrane protein YqiJ OB-fold" evidence="2">
    <location>
        <begin position="130"/>
        <end position="189"/>
    </location>
</feature>
<evidence type="ECO:0000313" key="3">
    <source>
        <dbReference type="EMBL" id="MDH0656181.1"/>
    </source>
</evidence>
<dbReference type="Pfam" id="PF07290">
    <property type="entry name" value="YqiJ_OB"/>
    <property type="match status" value="1"/>
</dbReference>
<sequence length="205" mass="23643">MYELLHHPDLMLFHFSLLTLVILSMVETLGYFFKSRPSHFLKRLSPQKLTESPLLDVKFSKVLIVVFLLLNFSVAGYFLQFCIYAKEQAFTSAYYLILPALIIAIFFTVFMIHCLDQVIKPRPDKKQTNLLGRLATISSGNARPGFSAQARVRDEYGQLHYVQVEPEFGELEFQSQIILIRLKKSHYIAKKISKSNQLFSGESTR</sequence>
<keyword evidence="1" id="KW-1133">Transmembrane helix</keyword>
<feature type="transmembrane region" description="Helical" evidence="1">
    <location>
        <begin position="62"/>
        <end position="81"/>
    </location>
</feature>
<evidence type="ECO:0000256" key="1">
    <source>
        <dbReference type="SAM" id="Phobius"/>
    </source>
</evidence>
<dbReference type="EMBL" id="JAOCLH010000007">
    <property type="protein sequence ID" value="MDH2171928.1"/>
    <property type="molecule type" value="Genomic_DNA"/>
</dbReference>
<proteinExistence type="predicted"/>
<organism evidence="3 5">
    <name type="scientific">Acinetobacter johnsonii</name>
    <dbReference type="NCBI Taxonomy" id="40214"/>
    <lineage>
        <taxon>Bacteria</taxon>
        <taxon>Pseudomonadati</taxon>
        <taxon>Pseudomonadota</taxon>
        <taxon>Gammaproteobacteria</taxon>
        <taxon>Moraxellales</taxon>
        <taxon>Moraxellaceae</taxon>
        <taxon>Acinetobacter</taxon>
    </lineage>
</organism>
<dbReference type="EMBL" id="JAOCDR010000015">
    <property type="protein sequence ID" value="MDH0656181.1"/>
    <property type="molecule type" value="Genomic_DNA"/>
</dbReference>
<protein>
    <submittedName>
        <fullName evidence="3">YqiJ family protein</fullName>
    </submittedName>
</protein>
<evidence type="ECO:0000313" key="5">
    <source>
        <dbReference type="Proteomes" id="UP001161099"/>
    </source>
</evidence>
<feature type="transmembrane region" description="Helical" evidence="1">
    <location>
        <begin position="12"/>
        <end position="33"/>
    </location>
</feature>
<keyword evidence="1" id="KW-0472">Membrane</keyword>
<keyword evidence="1" id="KW-0812">Transmembrane</keyword>
<dbReference type="AlphaFoldDB" id="A0A0W8GZM4"/>
<evidence type="ECO:0000313" key="4">
    <source>
        <dbReference type="EMBL" id="MDH2171928.1"/>
    </source>
</evidence>
<reference evidence="3" key="1">
    <citation type="submission" date="2022-09" db="EMBL/GenBank/DDBJ databases">
        <title>Intensive care unit water sources are persistently colonized with multi-drug resistant bacteria and are the site of extensive horizontal gene transfer of antibiotic resistance genes.</title>
        <authorList>
            <person name="Diorio-Toth L."/>
        </authorList>
    </citation>
    <scope>NUCLEOTIDE SEQUENCE</scope>
    <source>
        <strain evidence="4">GD03649</strain>
        <strain evidence="3">GD03851</strain>
    </source>
</reference>